<dbReference type="InterPro" id="IPR036426">
    <property type="entry name" value="Bulb-type_lectin_dom_sf"/>
</dbReference>
<organism evidence="11 12">
    <name type="scientific">Actinoallomurus oryzae</name>
    <dbReference type="NCBI Taxonomy" id="502180"/>
    <lineage>
        <taxon>Bacteria</taxon>
        <taxon>Bacillati</taxon>
        <taxon>Actinomycetota</taxon>
        <taxon>Actinomycetes</taxon>
        <taxon>Streptosporangiales</taxon>
        <taxon>Thermomonosporaceae</taxon>
        <taxon>Actinoallomurus</taxon>
    </lineage>
</organism>
<evidence type="ECO:0000256" key="1">
    <source>
        <dbReference type="ARBA" id="ARBA00012513"/>
    </source>
</evidence>
<evidence type="ECO:0000256" key="2">
    <source>
        <dbReference type="ARBA" id="ARBA00022527"/>
    </source>
</evidence>
<keyword evidence="8" id="KW-1133">Transmembrane helix</keyword>
<dbReference type="EC" id="2.7.11.1" evidence="1"/>
<keyword evidence="5" id="KW-0418">Kinase</keyword>
<evidence type="ECO:0000313" key="12">
    <source>
        <dbReference type="Proteomes" id="UP001500503"/>
    </source>
</evidence>
<dbReference type="InterPro" id="IPR008271">
    <property type="entry name" value="Ser/Thr_kinase_AS"/>
</dbReference>
<dbReference type="SUPFAM" id="SSF56112">
    <property type="entry name" value="Protein kinase-like (PK-like)"/>
    <property type="match status" value="1"/>
</dbReference>
<dbReference type="CDD" id="cd14014">
    <property type="entry name" value="STKc_PknB_like"/>
    <property type="match status" value="1"/>
</dbReference>
<evidence type="ECO:0000256" key="6">
    <source>
        <dbReference type="ARBA" id="ARBA00022840"/>
    </source>
</evidence>
<dbReference type="InterPro" id="IPR001480">
    <property type="entry name" value="Bulb-type_lectin_dom"/>
</dbReference>
<dbReference type="InterPro" id="IPR009078">
    <property type="entry name" value="Ferritin-like_SF"/>
</dbReference>
<proteinExistence type="predicted"/>
<sequence>MMRARSLPACGEPPLSYIANEWSAIAAYKRLTAFENHPVLSALLERIVRQETRHVAFYATQARDRLARSAKAQRLVRFALRRFWAPVGSGVMKVTLPVAEALVAAHAMGVLHRDVKPHNIMIGDDGRAVLTDFGLAQIHGEQGLTATGMMMGSAEFLPPERMLGRVAVPASDFFSLGVVLYAAVEGYSPFLRKVPEATFQAIMNARPADPIHGGPLTPLIMAMLDKDPERRPSGAQVVERLRQVAEGTPSASTDTAPPAAEKGPGKEGGDGKRTRRAWVLPVAAIITVAAFAAGVAAATGAIKLRPAATQAAPTVTTTVHSVQPGDRQQHPTASPSRSRGPMTVASPTPSASRRKHAGTEAASNELPLAGGPPWTSRVLHAPYVLRSGRTVRTNRIALTMQTDGDLVLRDKGGKVIWSTGTHRPGAHAILQSDGNLVVYTASDRPVWGAGCQGHDHPTMVLQADANLVIEDKNGTPVWATGTWR</sequence>
<dbReference type="PROSITE" id="PS00108">
    <property type="entry name" value="PROTEIN_KINASE_ST"/>
    <property type="match status" value="1"/>
</dbReference>
<keyword evidence="6" id="KW-0067">ATP-binding</keyword>
<accession>A0ABP8PSM9</accession>
<evidence type="ECO:0000256" key="7">
    <source>
        <dbReference type="SAM" id="MobiDB-lite"/>
    </source>
</evidence>
<dbReference type="PROSITE" id="PS50011">
    <property type="entry name" value="PROTEIN_KINASE_DOM"/>
    <property type="match status" value="1"/>
</dbReference>
<dbReference type="SMART" id="SM00108">
    <property type="entry name" value="B_lectin"/>
    <property type="match status" value="1"/>
</dbReference>
<dbReference type="Gene3D" id="2.90.10.10">
    <property type="entry name" value="Bulb-type lectin domain"/>
    <property type="match status" value="2"/>
</dbReference>
<dbReference type="InterPro" id="IPR000719">
    <property type="entry name" value="Prot_kinase_dom"/>
</dbReference>
<keyword evidence="3" id="KW-0808">Transferase</keyword>
<keyword evidence="4" id="KW-0547">Nucleotide-binding</keyword>
<dbReference type="CDD" id="cd00028">
    <property type="entry name" value="B_lectin"/>
    <property type="match status" value="1"/>
</dbReference>
<protein>
    <recommendedName>
        <fullName evidence="1">non-specific serine/threonine protein kinase</fullName>
        <ecNumber evidence="1">2.7.11.1</ecNumber>
    </recommendedName>
</protein>
<keyword evidence="12" id="KW-1185">Reference proteome</keyword>
<name>A0ABP8PSM9_9ACTN</name>
<dbReference type="Proteomes" id="UP001500503">
    <property type="component" value="Unassembled WGS sequence"/>
</dbReference>
<keyword evidence="2" id="KW-0723">Serine/threonine-protein kinase</keyword>
<feature type="region of interest" description="Disordered" evidence="7">
    <location>
        <begin position="315"/>
        <end position="372"/>
    </location>
</feature>
<dbReference type="SMART" id="SM00220">
    <property type="entry name" value="S_TKc"/>
    <property type="match status" value="1"/>
</dbReference>
<feature type="compositionally biased region" description="Low complexity" evidence="7">
    <location>
        <begin position="248"/>
        <end position="262"/>
    </location>
</feature>
<reference evidence="12" key="1">
    <citation type="journal article" date="2019" name="Int. J. Syst. Evol. Microbiol.">
        <title>The Global Catalogue of Microorganisms (GCM) 10K type strain sequencing project: providing services to taxonomists for standard genome sequencing and annotation.</title>
        <authorList>
            <consortium name="The Broad Institute Genomics Platform"/>
            <consortium name="The Broad Institute Genome Sequencing Center for Infectious Disease"/>
            <person name="Wu L."/>
            <person name="Ma J."/>
        </authorList>
    </citation>
    <scope>NUCLEOTIDE SEQUENCE [LARGE SCALE GENOMIC DNA]</scope>
    <source>
        <strain evidence="12">JCM 17933</strain>
    </source>
</reference>
<evidence type="ECO:0000256" key="4">
    <source>
        <dbReference type="ARBA" id="ARBA00022741"/>
    </source>
</evidence>
<dbReference type="SUPFAM" id="SSF51110">
    <property type="entry name" value="alpha-D-mannose-specific plant lectins"/>
    <property type="match status" value="1"/>
</dbReference>
<dbReference type="PANTHER" id="PTHR43289:SF6">
    <property type="entry name" value="SERINE_THREONINE-PROTEIN KINASE NEKL-3"/>
    <property type="match status" value="1"/>
</dbReference>
<dbReference type="Gene3D" id="1.10.510.10">
    <property type="entry name" value="Transferase(Phosphotransferase) domain 1"/>
    <property type="match status" value="1"/>
</dbReference>
<feature type="compositionally biased region" description="Basic and acidic residues" evidence="7">
    <location>
        <begin position="263"/>
        <end position="272"/>
    </location>
</feature>
<evidence type="ECO:0000256" key="8">
    <source>
        <dbReference type="SAM" id="Phobius"/>
    </source>
</evidence>
<feature type="region of interest" description="Disordered" evidence="7">
    <location>
        <begin position="245"/>
        <end position="273"/>
    </location>
</feature>
<evidence type="ECO:0000256" key="5">
    <source>
        <dbReference type="ARBA" id="ARBA00022777"/>
    </source>
</evidence>
<comment type="caution">
    <text evidence="11">The sequence shown here is derived from an EMBL/GenBank/DDBJ whole genome shotgun (WGS) entry which is preliminary data.</text>
</comment>
<gene>
    <name evidence="11" type="ORF">GCM10023191_024620</name>
</gene>
<dbReference type="SUPFAM" id="SSF47240">
    <property type="entry name" value="Ferritin-like"/>
    <property type="match status" value="1"/>
</dbReference>
<feature type="domain" description="Bulb-type lectin" evidence="10">
    <location>
        <begin position="376"/>
        <end position="482"/>
    </location>
</feature>
<dbReference type="RefSeq" id="WP_345461825.1">
    <property type="nucleotide sequence ID" value="NZ_BAABHF010000016.1"/>
</dbReference>
<dbReference type="PANTHER" id="PTHR43289">
    <property type="entry name" value="MITOGEN-ACTIVATED PROTEIN KINASE KINASE KINASE 20-RELATED"/>
    <property type="match status" value="1"/>
</dbReference>
<evidence type="ECO:0000259" key="10">
    <source>
        <dbReference type="PROSITE" id="PS50927"/>
    </source>
</evidence>
<evidence type="ECO:0000313" key="11">
    <source>
        <dbReference type="EMBL" id="GAA4491186.1"/>
    </source>
</evidence>
<dbReference type="PROSITE" id="PS50927">
    <property type="entry name" value="BULB_LECTIN"/>
    <property type="match status" value="1"/>
</dbReference>
<dbReference type="Pfam" id="PF00069">
    <property type="entry name" value="Pkinase"/>
    <property type="match status" value="1"/>
</dbReference>
<keyword evidence="8" id="KW-0812">Transmembrane</keyword>
<feature type="transmembrane region" description="Helical" evidence="8">
    <location>
        <begin position="278"/>
        <end position="302"/>
    </location>
</feature>
<feature type="domain" description="Protein kinase" evidence="9">
    <location>
        <begin position="1"/>
        <end position="245"/>
    </location>
</feature>
<keyword evidence="8" id="KW-0472">Membrane</keyword>
<evidence type="ECO:0000259" key="9">
    <source>
        <dbReference type="PROSITE" id="PS50011"/>
    </source>
</evidence>
<dbReference type="EMBL" id="BAABHF010000016">
    <property type="protein sequence ID" value="GAA4491186.1"/>
    <property type="molecule type" value="Genomic_DNA"/>
</dbReference>
<dbReference type="InterPro" id="IPR011009">
    <property type="entry name" value="Kinase-like_dom_sf"/>
</dbReference>
<evidence type="ECO:0000256" key="3">
    <source>
        <dbReference type="ARBA" id="ARBA00022679"/>
    </source>
</evidence>